<keyword evidence="2" id="KW-0012">Acyltransferase</keyword>
<dbReference type="EMBL" id="JAHOPC010000021">
    <property type="protein sequence ID" value="MBU8868941.1"/>
    <property type="molecule type" value="Genomic_DNA"/>
</dbReference>
<sequence>MTLTRALDVPSGNAANGRVHLRTLSLSDVEPLAAAYTRNAEYLAPWEPLRSEAFYTRAGQEAVVRSKLSQYAAGTEVPWVVLHDGDVVGMITLTGIVRGPFMNANLGYWVDQAFAGKGIATSSVEAVLSMASEDLGLHRIQAATLLHNVASQAVLKRSGFERIGMARSYLHIAGEWQDHFLYQRILL</sequence>
<evidence type="ECO:0000256" key="1">
    <source>
        <dbReference type="ARBA" id="ARBA00022679"/>
    </source>
</evidence>
<evidence type="ECO:0000256" key="2">
    <source>
        <dbReference type="ARBA" id="ARBA00023315"/>
    </source>
</evidence>
<organism evidence="4 5">
    <name type="scientific">Paenarthrobacter aromaticivorans</name>
    <dbReference type="NCBI Taxonomy" id="2849150"/>
    <lineage>
        <taxon>Bacteria</taxon>
        <taxon>Bacillati</taxon>
        <taxon>Actinomycetota</taxon>
        <taxon>Actinomycetes</taxon>
        <taxon>Micrococcales</taxon>
        <taxon>Micrococcaceae</taxon>
        <taxon>Paenarthrobacter</taxon>
    </lineage>
</organism>
<dbReference type="CDD" id="cd04301">
    <property type="entry name" value="NAT_SF"/>
    <property type="match status" value="1"/>
</dbReference>
<gene>
    <name evidence="4" type="ORF">KSW38_21840</name>
</gene>
<dbReference type="RefSeq" id="WP_216927058.1">
    <property type="nucleotide sequence ID" value="NZ_JAHOPC010000021.1"/>
</dbReference>
<protein>
    <submittedName>
        <fullName evidence="4">GNAT family N-acetyltransferase</fullName>
    </submittedName>
</protein>
<evidence type="ECO:0000259" key="3">
    <source>
        <dbReference type="PROSITE" id="PS51186"/>
    </source>
</evidence>
<proteinExistence type="predicted"/>
<feature type="domain" description="N-acetyltransferase" evidence="3">
    <location>
        <begin position="19"/>
        <end position="187"/>
    </location>
</feature>
<name>A0ABS6IDI9_9MICC</name>
<reference evidence="4 5" key="1">
    <citation type="submission" date="2021-06" db="EMBL/GenBank/DDBJ databases">
        <authorList>
            <person name="Jeong J.W."/>
        </authorList>
    </citation>
    <scope>NUCLEOTIDE SEQUENCE [LARGE SCALE GENOMIC DNA]</scope>
    <source>
        <strain evidence="4 5">MMS21-TAE1-1</strain>
    </source>
</reference>
<dbReference type="InterPro" id="IPR000182">
    <property type="entry name" value="GNAT_dom"/>
</dbReference>
<dbReference type="Proteomes" id="UP000824166">
    <property type="component" value="Unassembled WGS sequence"/>
</dbReference>
<dbReference type="PANTHER" id="PTHR43792:SF8">
    <property type="entry name" value="[RIBOSOMAL PROTEIN US5]-ALANINE N-ACETYLTRANSFERASE"/>
    <property type="match status" value="1"/>
</dbReference>
<dbReference type="PROSITE" id="PS51186">
    <property type="entry name" value="GNAT"/>
    <property type="match status" value="1"/>
</dbReference>
<keyword evidence="1" id="KW-0808">Transferase</keyword>
<evidence type="ECO:0000313" key="5">
    <source>
        <dbReference type="Proteomes" id="UP000824166"/>
    </source>
</evidence>
<dbReference type="PANTHER" id="PTHR43792">
    <property type="entry name" value="GNAT FAMILY, PUTATIVE (AFU_ORTHOLOGUE AFUA_3G00765)-RELATED-RELATED"/>
    <property type="match status" value="1"/>
</dbReference>
<dbReference type="InterPro" id="IPR051531">
    <property type="entry name" value="N-acetyltransferase"/>
</dbReference>
<comment type="caution">
    <text evidence="4">The sequence shown here is derived from an EMBL/GenBank/DDBJ whole genome shotgun (WGS) entry which is preliminary data.</text>
</comment>
<evidence type="ECO:0000313" key="4">
    <source>
        <dbReference type="EMBL" id="MBU8868941.1"/>
    </source>
</evidence>
<dbReference type="Pfam" id="PF13302">
    <property type="entry name" value="Acetyltransf_3"/>
    <property type="match status" value="1"/>
</dbReference>
<keyword evidence="5" id="KW-1185">Reference proteome</keyword>
<accession>A0ABS6IDI9</accession>